<dbReference type="GO" id="GO:0017056">
    <property type="term" value="F:structural constituent of nuclear pore"/>
    <property type="evidence" value="ECO:0007669"/>
    <property type="project" value="InterPro"/>
</dbReference>
<name>A0A9P0AAM9_BEMTA</name>
<feature type="compositionally biased region" description="Basic and acidic residues" evidence="1">
    <location>
        <begin position="1852"/>
        <end position="1866"/>
    </location>
</feature>
<accession>A0A9P0AAM9</accession>
<keyword evidence="3" id="KW-1185">Reference proteome</keyword>
<evidence type="ECO:0000256" key="1">
    <source>
        <dbReference type="SAM" id="MobiDB-lite"/>
    </source>
</evidence>
<protein>
    <submittedName>
        <fullName evidence="2">Uncharacterized protein</fullName>
    </submittedName>
</protein>
<feature type="compositionally biased region" description="Polar residues" evidence="1">
    <location>
        <begin position="1728"/>
        <end position="1770"/>
    </location>
</feature>
<dbReference type="KEGG" id="btab:109037113"/>
<dbReference type="GO" id="GO:0044611">
    <property type="term" value="C:nuclear pore inner ring"/>
    <property type="evidence" value="ECO:0007669"/>
    <property type="project" value="TreeGrafter"/>
</dbReference>
<dbReference type="InterPro" id="IPR044840">
    <property type="entry name" value="Nup188"/>
</dbReference>
<evidence type="ECO:0000313" key="2">
    <source>
        <dbReference type="EMBL" id="CAH0388451.1"/>
    </source>
</evidence>
<dbReference type="GO" id="GO:0006606">
    <property type="term" value="P:protein import into nucleus"/>
    <property type="evidence" value="ECO:0007669"/>
    <property type="project" value="TreeGrafter"/>
</dbReference>
<feature type="region of interest" description="Disordered" evidence="1">
    <location>
        <begin position="1931"/>
        <end position="1950"/>
    </location>
</feature>
<feature type="region of interest" description="Disordered" evidence="1">
    <location>
        <begin position="1852"/>
        <end position="1876"/>
    </location>
</feature>
<evidence type="ECO:0000313" key="3">
    <source>
        <dbReference type="Proteomes" id="UP001152759"/>
    </source>
</evidence>
<dbReference type="Proteomes" id="UP001152759">
    <property type="component" value="Chromosome 4"/>
</dbReference>
<gene>
    <name evidence="2" type="ORF">BEMITA_LOCUS7363</name>
</gene>
<reference evidence="2" key="1">
    <citation type="submission" date="2021-12" db="EMBL/GenBank/DDBJ databases">
        <authorList>
            <person name="King R."/>
        </authorList>
    </citation>
    <scope>NUCLEOTIDE SEQUENCE</scope>
</reference>
<dbReference type="PANTHER" id="PTHR31431">
    <property type="entry name" value="NUCLEOPORIN NUP188 HOMOLOG"/>
    <property type="match status" value="1"/>
</dbReference>
<organism evidence="2 3">
    <name type="scientific">Bemisia tabaci</name>
    <name type="common">Sweetpotato whitefly</name>
    <name type="synonym">Aleurodes tabaci</name>
    <dbReference type="NCBI Taxonomy" id="7038"/>
    <lineage>
        <taxon>Eukaryota</taxon>
        <taxon>Metazoa</taxon>
        <taxon>Ecdysozoa</taxon>
        <taxon>Arthropoda</taxon>
        <taxon>Hexapoda</taxon>
        <taxon>Insecta</taxon>
        <taxon>Pterygota</taxon>
        <taxon>Neoptera</taxon>
        <taxon>Paraneoptera</taxon>
        <taxon>Hemiptera</taxon>
        <taxon>Sternorrhyncha</taxon>
        <taxon>Aleyrodoidea</taxon>
        <taxon>Aleyrodidae</taxon>
        <taxon>Aleyrodinae</taxon>
        <taxon>Bemisia</taxon>
    </lineage>
</organism>
<dbReference type="EMBL" id="OU963865">
    <property type="protein sequence ID" value="CAH0388451.1"/>
    <property type="molecule type" value="Genomic_DNA"/>
</dbReference>
<sequence>MSANEKLGYWRGIYELITELKGEVDPKFIKFELEKIEKQLLEGTNWFDVCTENRKKVEANNDTSKKMSVDNLISHLALLLNVEHAKCWDIFLNYIMHSFRGTESKLQEMVKVDKSRNEIIQGVFFFYYSERLFLLKTLKHIVKNYFDANHKYQDVYKSLIDKLKPAEIYKSLMSQLAKIQSVPLPIKLTHGSLLTNSRKSLWVQHCFAEQIEILNILIMIVPIVDIKLANVLQWIQTVKESDFGSVQQRRCDDEQSLSQLKTITLTEVLLTLQLFSYSWDAESGFWSNEMEVFNKLEEQMKNLKQGAESGPLVLAWMLMNRLGPYGYKDEKTLSFFATIANRLQPWDFLNQILLCPNFQDDSFLETIVSVTVYELTHLCCTNFGPAVFGNDKAVYQLLSNLAKHKTVQDDIWEKGNKGLMQLLHDLEVFYPISVADLLLVLIPFCSSKERCDTIVEMMDKQMLYYTSESVMLSQTESQEWVNSFDFHPLAFVQQVCIPKGTKCKRIEGNFRWDYTISFWHIMTDYLRNYVRVCSTAVHHTIHQDLRRKVLMYLKFTCTFMKYSIDTSHVFLAALDEMLILLSKIPFTEKTVDIEIITACLQLYTEAVAVFPQRIVALCSDLPVFPKCERGGMNYISCATAQSLTKIGSLMSVCDSAGLSHGDHSIFIAYLNLLIALYKFPETRTSQPVLCGLMYLLNCSFPQFKKWYYKKEEDYRQVEWLFYEFFHEILQTPNDDKSVMKMETSPSKADVAESSLVITEQFLRHVLLYSLLHKIPGSVLVDTACSGEQVLFSYLVTKPSWTGGLGRLVVRTVEHALDVFNQVLSFKRLDLENSQLAPIEEDLFETKLWKRSFRLLQITSYIHNSFSPHLRQISLKVLSKLADNRSISFLTCLGLDPVAVRKVFLEPLFAENEPDGIKAYLVRFITSCVRNQSSMTEAFVNASAVLSAVKDTNQQDKNEDGILPFLTSYLKKIDEETCSSILCLETVRLLQELWKSHRSLPVHYLKKQKGFWFFLFKPLFFKPKMKLKPLYATIMNILSQELFIGSKDNVDEELSRFLKSFFQDDSTITAWNEFCLGLIGEDSEDPLQVKVKMDLVKEWRNLLACISGSHPSFINDSVWPKVALSFLESLSQYNIQTDTVEVRYIVEAYLLLMKNLKKNSLIQFESGLKEFAKIFPMVVMQFYYTKIETRAILLVLSNQVIKSSSMQKSLTKEEEECLEMILKNVFLLLSKQLHEVECKSLAPEEDIIFLLLLSHALSIENSQLPNCKSHWQSLVEKYDLFNRLVSLLKLLLKTKKKIKTIGLMVGFLIKTAELSNINLVLDVEHFTVSLWDCIMPDDSVISDKLIAEATDVHSSLFKGHFWNANYSQILSLVAVLLEKGDYKVKSSLLNDLIIFQVPYIIEAQKLVKCSIFENDLLLVSRIFILLREIALVRDIWPKSLCEGLTKCFIQMRQSFSSIVEILVSPEALLSLVTGDYYSVDRFIGFCQTMQMLEKTLPEEIDTSLKSTQARLLSLLLYCTATLNLFGTETIELIDCLQTSIPVTEAHQLYPNCPVTMPPYNDLLMFEDFHSVYHALSAISAGYSKRLKINVHFMSSSLLPCETSFLPDISNSDVTTLQLLVEMLVSLIIKIVLLVSLDPAIDKKNTQHFIRELNCEVAGFIDFATRYNWDESLKNKCSVFEEYFFTETREASTENAAILQAKQTCLDSLRRHRSMSRTILAWKSAEKSNQKPQLRSPGSSTKFSEPRQTSPNSQILTRSVASSVSEEPSTSKGVHLVEESTEMEEDQVEKIEMVDSRRKSIKRDEQSDAAEHFLAVSKAFFCSAKSQNISYFDVAIKCLEIIFLNGESLFDPKRKEVSPPHNLSRSDSEESLNESYGSVTPFSKPIQRLLDERGNTWTRHLIFDSTNQSSIRDTTGRAYKYVYDLERRGVDSFQSPGTHLDKGTNPMSSVASESGLFSSKYHSSLM</sequence>
<dbReference type="PANTHER" id="PTHR31431:SF1">
    <property type="entry name" value="NUCLEOPORIN NUP188"/>
    <property type="match status" value="1"/>
</dbReference>
<proteinExistence type="predicted"/>
<feature type="region of interest" description="Disordered" evidence="1">
    <location>
        <begin position="1719"/>
        <end position="1786"/>
    </location>
</feature>
<dbReference type="GO" id="GO:0006405">
    <property type="term" value="P:RNA export from nucleus"/>
    <property type="evidence" value="ECO:0007669"/>
    <property type="project" value="TreeGrafter"/>
</dbReference>